<reference evidence="1" key="1">
    <citation type="submission" date="2023-07" db="EMBL/GenBank/DDBJ databases">
        <title>The genome sequence of Rhodocytophaga aerolata KACC 12507.</title>
        <authorList>
            <person name="Zhang X."/>
        </authorList>
    </citation>
    <scope>NUCLEOTIDE SEQUENCE</scope>
    <source>
        <strain evidence="1">KACC 12507</strain>
    </source>
</reference>
<dbReference type="RefSeq" id="WP_302040644.1">
    <property type="nucleotide sequence ID" value="NZ_JAUKPO010000022.1"/>
</dbReference>
<sequence length="303" mass="33904">MKSESFSKVATTSIRTRSVRIKKVLTSMLLGLLILSSPLVQAQMLVYDPMQFSNMVQSIAQQAKQVLNSAKMLSETKNILTQAVRTKEELQNLHQLTRKAHEALKVARGIVDLKWSDLDPLTKKALDLPVDPHRYLPDSPLKQTLREALQKDPTARSAQELYTLLSAITSYSDLSGSYADFISQQQGSLLSQFSLQEMADQKSLQAALSYNQLSEQMISQAHELMTAVKTDFKLTMNDSERLTSLKQCQDLLLQSLELKLKADQLLQASGSKSGSAKHTLQQAYKNALFRRSLAQTPQVKYGQ</sequence>
<accession>A0ABT8RCL0</accession>
<evidence type="ECO:0008006" key="3">
    <source>
        <dbReference type="Google" id="ProtNLM"/>
    </source>
</evidence>
<gene>
    <name evidence="1" type="ORF">Q0590_26415</name>
</gene>
<evidence type="ECO:0000313" key="2">
    <source>
        <dbReference type="Proteomes" id="UP001168528"/>
    </source>
</evidence>
<dbReference type="Proteomes" id="UP001168528">
    <property type="component" value="Unassembled WGS sequence"/>
</dbReference>
<organism evidence="1 2">
    <name type="scientific">Rhodocytophaga aerolata</name>
    <dbReference type="NCBI Taxonomy" id="455078"/>
    <lineage>
        <taxon>Bacteria</taxon>
        <taxon>Pseudomonadati</taxon>
        <taxon>Bacteroidota</taxon>
        <taxon>Cytophagia</taxon>
        <taxon>Cytophagales</taxon>
        <taxon>Rhodocytophagaceae</taxon>
        <taxon>Rhodocytophaga</taxon>
    </lineage>
</organism>
<proteinExistence type="predicted"/>
<protein>
    <recommendedName>
        <fullName evidence="3">P-type conjugative transfer protein TrbJ</fullName>
    </recommendedName>
</protein>
<comment type="caution">
    <text evidence="1">The sequence shown here is derived from an EMBL/GenBank/DDBJ whole genome shotgun (WGS) entry which is preliminary data.</text>
</comment>
<dbReference type="EMBL" id="JAUKPO010000022">
    <property type="protein sequence ID" value="MDO1449841.1"/>
    <property type="molecule type" value="Genomic_DNA"/>
</dbReference>
<keyword evidence="2" id="KW-1185">Reference proteome</keyword>
<name>A0ABT8RCL0_9BACT</name>
<evidence type="ECO:0000313" key="1">
    <source>
        <dbReference type="EMBL" id="MDO1449841.1"/>
    </source>
</evidence>